<dbReference type="UniPathway" id="UPA00537">
    <property type="reaction ID" value="UER00594"/>
</dbReference>
<comment type="pathway">
    <text evidence="1">Protein modification; protein lipoylation via exogenous pathway; protein N(6)-(lipoyl)lysine from lipoate: step 2/2.</text>
</comment>
<evidence type="ECO:0000256" key="2">
    <source>
        <dbReference type="ARBA" id="ARBA00005124"/>
    </source>
</evidence>
<evidence type="ECO:0000256" key="7">
    <source>
        <dbReference type="ARBA" id="ARBA00048037"/>
    </source>
</evidence>
<dbReference type="PANTHER" id="PTHR12561">
    <property type="entry name" value="LIPOATE-PROTEIN LIGASE"/>
    <property type="match status" value="1"/>
</dbReference>
<keyword evidence="5" id="KW-0547">Nucleotide-binding</keyword>
<evidence type="ECO:0000256" key="3">
    <source>
        <dbReference type="ARBA" id="ARBA00012367"/>
    </source>
</evidence>
<keyword evidence="4 9" id="KW-0436">Ligase</keyword>
<dbReference type="GO" id="GO:0009249">
    <property type="term" value="P:protein lipoylation"/>
    <property type="evidence" value="ECO:0007669"/>
    <property type="project" value="InterPro"/>
</dbReference>
<evidence type="ECO:0000313" key="9">
    <source>
        <dbReference type="EMBL" id="ATW23605.1"/>
    </source>
</evidence>
<evidence type="ECO:0000256" key="6">
    <source>
        <dbReference type="ARBA" id="ARBA00022840"/>
    </source>
</evidence>
<evidence type="ECO:0000256" key="5">
    <source>
        <dbReference type="ARBA" id="ARBA00022741"/>
    </source>
</evidence>
<dbReference type="GO" id="GO:0016979">
    <property type="term" value="F:lipoate-protein ligase activity"/>
    <property type="evidence" value="ECO:0007669"/>
    <property type="project" value="UniProtKB-EC"/>
</dbReference>
<proteinExistence type="predicted"/>
<dbReference type="Proteomes" id="UP000323521">
    <property type="component" value="Chromosome"/>
</dbReference>
<organism evidence="9 10">
    <name type="scientific">Formimonas warabiya</name>
    <dbReference type="NCBI Taxonomy" id="1761012"/>
    <lineage>
        <taxon>Bacteria</taxon>
        <taxon>Bacillati</taxon>
        <taxon>Bacillota</taxon>
        <taxon>Clostridia</taxon>
        <taxon>Eubacteriales</taxon>
        <taxon>Peptococcaceae</taxon>
        <taxon>Candidatus Formimonas</taxon>
    </lineage>
</organism>
<comment type="pathway">
    <text evidence="2">Protein modification; protein lipoylation via exogenous pathway; protein N(6)-(lipoyl)lysine from lipoate: step 1/2.</text>
</comment>
<keyword evidence="6" id="KW-0067">ATP-binding</keyword>
<dbReference type="AlphaFoldDB" id="A0A3G1KNB6"/>
<dbReference type="CDD" id="cd16443">
    <property type="entry name" value="LplA"/>
    <property type="match status" value="1"/>
</dbReference>
<dbReference type="InterPro" id="IPR004562">
    <property type="entry name" value="LipoylTrfase_LipoateP_Ligase"/>
</dbReference>
<dbReference type="InterPro" id="IPR019491">
    <property type="entry name" value="Lipoate_protein_ligase_C"/>
</dbReference>
<dbReference type="InterPro" id="IPR045864">
    <property type="entry name" value="aa-tRNA-synth_II/BPL/LPL"/>
</dbReference>
<protein>
    <recommendedName>
        <fullName evidence="3">lipoate--protein ligase</fullName>
        <ecNumber evidence="3">6.3.1.20</ecNumber>
    </recommendedName>
</protein>
<dbReference type="GO" id="GO:0005524">
    <property type="term" value="F:ATP binding"/>
    <property type="evidence" value="ECO:0007669"/>
    <property type="project" value="UniProtKB-KW"/>
</dbReference>
<dbReference type="InterPro" id="IPR004143">
    <property type="entry name" value="BPL_LPL_catalytic"/>
</dbReference>
<reference evidence="9 10" key="1">
    <citation type="submission" date="2016-10" db="EMBL/GenBank/DDBJ databases">
        <title>Complete Genome Sequence of Peptococcaceae strain DCMF.</title>
        <authorList>
            <person name="Edwards R.J."/>
            <person name="Holland S.I."/>
            <person name="Deshpande N.P."/>
            <person name="Wong Y.K."/>
            <person name="Ertan H."/>
            <person name="Manefield M."/>
            <person name="Russell T.L."/>
            <person name="Lee M.J."/>
        </authorList>
    </citation>
    <scope>NUCLEOTIDE SEQUENCE [LARGE SCALE GENOMIC DNA]</scope>
    <source>
        <strain evidence="9 10">DCMF</strain>
    </source>
</reference>
<evidence type="ECO:0000256" key="4">
    <source>
        <dbReference type="ARBA" id="ARBA00022598"/>
    </source>
</evidence>
<accession>A0A3G1KNB6</accession>
<dbReference type="PANTHER" id="PTHR12561:SF3">
    <property type="entry name" value="LIPOYLTRANSFERASE 1, MITOCHONDRIAL"/>
    <property type="match status" value="1"/>
</dbReference>
<name>A0A3G1KNB6_FORW1</name>
<gene>
    <name evidence="9" type="ORF">DCMF_01250</name>
</gene>
<dbReference type="RefSeq" id="WP_148132755.1">
    <property type="nucleotide sequence ID" value="NZ_CP017634.1"/>
</dbReference>
<feature type="domain" description="BPL/LPL catalytic" evidence="8">
    <location>
        <begin position="33"/>
        <end position="216"/>
    </location>
</feature>
<dbReference type="Gene3D" id="3.30.930.10">
    <property type="entry name" value="Bira Bifunctional Protein, Domain 2"/>
    <property type="match status" value="1"/>
</dbReference>
<evidence type="ECO:0000256" key="1">
    <source>
        <dbReference type="ARBA" id="ARBA00005085"/>
    </source>
</evidence>
<dbReference type="GO" id="GO:0017118">
    <property type="term" value="F:lipoyltransferase activity"/>
    <property type="evidence" value="ECO:0007669"/>
    <property type="project" value="TreeGrafter"/>
</dbReference>
<dbReference type="Pfam" id="PF10437">
    <property type="entry name" value="Lip_prot_lig_C"/>
    <property type="match status" value="1"/>
</dbReference>
<dbReference type="Gene3D" id="3.30.390.50">
    <property type="entry name" value="CO dehydrogenase flavoprotein, C-terminal domain"/>
    <property type="match status" value="1"/>
</dbReference>
<dbReference type="KEGG" id="fwa:DCMF_01250"/>
<dbReference type="SUPFAM" id="SSF55681">
    <property type="entry name" value="Class II aaRS and biotin synthetases"/>
    <property type="match status" value="1"/>
</dbReference>
<keyword evidence="10" id="KW-1185">Reference proteome</keyword>
<sequence>MIYEKPKTCIYKSVSSDPWVNQALEEYLLKQCSPERIILYLWQNDKTVVIGRNQNAWKECRHLELEKDGGKLARRLSGGGAVYHDLGNLNFTFAMNKRHYDLSKQLGVVLRALNRLGLKGEFWGRNDLVIEGKKFSGNAYYFHRENALHHGTILVHCDLMKLSRYLQVSQEKIISKGVDSVRSRVVNLSEISESITLSDVAKSMEESFHDIYEGDAQPIAVDQDSFNIGPLVEKYSSWEWRFGNTPQFDISLSQRFSWGEIEIGFCLKSGYIDAVKVFSDALEERLIRDIRKSLEGCLFKKDSMLDRIKNVRAQSDKQQMVHDVTRWLEAKEL</sequence>
<evidence type="ECO:0000313" key="10">
    <source>
        <dbReference type="Proteomes" id="UP000323521"/>
    </source>
</evidence>
<dbReference type="PROSITE" id="PS51733">
    <property type="entry name" value="BPL_LPL_CATALYTIC"/>
    <property type="match status" value="1"/>
</dbReference>
<dbReference type="NCBIfam" id="TIGR00545">
    <property type="entry name" value="lipoyltrans"/>
    <property type="match status" value="1"/>
</dbReference>
<dbReference type="SUPFAM" id="SSF82649">
    <property type="entry name" value="SufE/NifU"/>
    <property type="match status" value="1"/>
</dbReference>
<dbReference type="EC" id="6.3.1.20" evidence="3"/>
<dbReference type="EMBL" id="CP017634">
    <property type="protein sequence ID" value="ATW23605.1"/>
    <property type="molecule type" value="Genomic_DNA"/>
</dbReference>
<dbReference type="Pfam" id="PF21948">
    <property type="entry name" value="LplA-B_cat"/>
    <property type="match status" value="1"/>
</dbReference>
<dbReference type="OrthoDB" id="9788148at2"/>
<comment type="catalytic activity">
    <reaction evidence="7">
        <text>L-lysyl-[lipoyl-carrier protein] + (R)-lipoate + ATP = N(6)-[(R)-lipoyl]-L-lysyl-[lipoyl-carrier protein] + AMP + diphosphate + H(+)</text>
        <dbReference type="Rhea" id="RHEA:49288"/>
        <dbReference type="Rhea" id="RHEA-COMP:10500"/>
        <dbReference type="Rhea" id="RHEA-COMP:10502"/>
        <dbReference type="ChEBI" id="CHEBI:15378"/>
        <dbReference type="ChEBI" id="CHEBI:29969"/>
        <dbReference type="ChEBI" id="CHEBI:30616"/>
        <dbReference type="ChEBI" id="CHEBI:33019"/>
        <dbReference type="ChEBI" id="CHEBI:83088"/>
        <dbReference type="ChEBI" id="CHEBI:83099"/>
        <dbReference type="ChEBI" id="CHEBI:456215"/>
        <dbReference type="EC" id="6.3.1.20"/>
    </reaction>
</comment>
<evidence type="ECO:0000259" key="8">
    <source>
        <dbReference type="PROSITE" id="PS51733"/>
    </source>
</evidence>
<dbReference type="GO" id="GO:0005737">
    <property type="term" value="C:cytoplasm"/>
    <property type="evidence" value="ECO:0007669"/>
    <property type="project" value="TreeGrafter"/>
</dbReference>